<dbReference type="RefSeq" id="WP_344090124.1">
    <property type="nucleotide sequence ID" value="NZ_BAAAOG010000001.1"/>
</dbReference>
<dbReference type="EMBL" id="BAAAOG010000001">
    <property type="protein sequence ID" value="GAA1943302.1"/>
    <property type="molecule type" value="Genomic_DNA"/>
</dbReference>
<dbReference type="Proteomes" id="UP001499933">
    <property type="component" value="Unassembled WGS sequence"/>
</dbReference>
<reference evidence="1 2" key="1">
    <citation type="journal article" date="2019" name="Int. J. Syst. Evol. Microbiol.">
        <title>The Global Catalogue of Microorganisms (GCM) 10K type strain sequencing project: providing services to taxonomists for standard genome sequencing and annotation.</title>
        <authorList>
            <consortium name="The Broad Institute Genomics Platform"/>
            <consortium name="The Broad Institute Genome Sequencing Center for Infectious Disease"/>
            <person name="Wu L."/>
            <person name="Ma J."/>
        </authorList>
    </citation>
    <scope>NUCLEOTIDE SEQUENCE [LARGE SCALE GENOMIC DNA]</scope>
    <source>
        <strain evidence="1 2">JCM 14901</strain>
    </source>
</reference>
<evidence type="ECO:0000313" key="1">
    <source>
        <dbReference type="EMBL" id="GAA1943302.1"/>
    </source>
</evidence>
<organism evidence="1 2">
    <name type="scientific">Microbacterium deminutum</name>
    <dbReference type="NCBI Taxonomy" id="344164"/>
    <lineage>
        <taxon>Bacteria</taxon>
        <taxon>Bacillati</taxon>
        <taxon>Actinomycetota</taxon>
        <taxon>Actinomycetes</taxon>
        <taxon>Micrococcales</taxon>
        <taxon>Microbacteriaceae</taxon>
        <taxon>Microbacterium</taxon>
    </lineage>
</organism>
<accession>A0ABN2Q643</accession>
<comment type="caution">
    <text evidence="1">The sequence shown here is derived from an EMBL/GenBank/DDBJ whole genome shotgun (WGS) entry which is preliminary data.</text>
</comment>
<keyword evidence="2" id="KW-1185">Reference proteome</keyword>
<sequence>MSFASLFDDARGALAGVPREPLGELRTPRRVLGMPRATRIVRVGSAWHLGVLLLGDDVVYATGQIVRARQEAPRGYTAESQRARADLAAAARRGGFAEGEALHIGWRMLDLEAVAAGAASGPLAQIEGIPSVRWSAAAAHVPLDAYLRERVALLRDPPQGA</sequence>
<evidence type="ECO:0008006" key="3">
    <source>
        <dbReference type="Google" id="ProtNLM"/>
    </source>
</evidence>
<evidence type="ECO:0000313" key="2">
    <source>
        <dbReference type="Proteomes" id="UP001499933"/>
    </source>
</evidence>
<protein>
    <recommendedName>
        <fullName evidence="3">Glutaminase</fullName>
    </recommendedName>
</protein>
<proteinExistence type="predicted"/>
<name>A0ABN2Q643_9MICO</name>
<gene>
    <name evidence="1" type="ORF">GCM10009776_01300</name>
</gene>